<reference evidence="1" key="1">
    <citation type="submission" date="2010-07" db="EMBL/GenBank/DDBJ databases">
        <authorList>
            <person name="Muzny D."/>
            <person name="Qin X."/>
            <person name="Buhay C."/>
            <person name="Dugan-Rocha S."/>
            <person name="Ding Y."/>
            <person name="Chen G."/>
            <person name="Hawes A."/>
            <person name="Holder M."/>
            <person name="Jhangiani S."/>
            <person name="Johnson A."/>
            <person name="Khan Z."/>
            <person name="Li Z."/>
            <person name="Liu W."/>
            <person name="Liu X."/>
            <person name="Perez L."/>
            <person name="Shen H."/>
            <person name="Wang Q."/>
            <person name="Watt J."/>
            <person name="Xi L."/>
            <person name="Xin Y."/>
            <person name="Zhou J."/>
            <person name="Deng J."/>
            <person name="Jiang H."/>
            <person name="Liu Y."/>
            <person name="Qu J."/>
            <person name="Song X.-Z."/>
            <person name="Zhang L."/>
            <person name="Villasana D."/>
            <person name="Johnson A."/>
            <person name="Liu J."/>
            <person name="Liyanage D."/>
            <person name="Lorensuhewa L."/>
            <person name="Robinson T."/>
            <person name="Song A."/>
            <person name="Song B.-B."/>
            <person name="Dinh H."/>
            <person name="Thornton R."/>
            <person name="Coyle M."/>
            <person name="Francisco L."/>
            <person name="Jackson L."/>
            <person name="Javaid M."/>
            <person name="Korchina V."/>
            <person name="Kovar C."/>
            <person name="Mata R."/>
            <person name="Mathew T."/>
            <person name="Ngo R."/>
            <person name="Nguyen L."/>
            <person name="Nguyen N."/>
            <person name="Okwuonu G."/>
            <person name="Ongeri F."/>
            <person name="Pham C."/>
            <person name="Simmons D."/>
            <person name="Wilczek-Boney K."/>
            <person name="Hale W."/>
            <person name="Jakkamsetti A."/>
            <person name="Pham P."/>
            <person name="Ruth R."/>
            <person name="San Lucas F."/>
            <person name="Warren J."/>
            <person name="Zhang J."/>
            <person name="Zhao Z."/>
            <person name="Zhou C."/>
            <person name="Zhu D."/>
            <person name="Lee S."/>
            <person name="Bess C."/>
            <person name="Blankenburg K."/>
            <person name="Forbes L."/>
            <person name="Fu Q."/>
            <person name="Gubbala S."/>
            <person name="Hirani K."/>
            <person name="Jayaseelan J.C."/>
            <person name="Lara F."/>
            <person name="Munidasa M."/>
            <person name="Palculict T."/>
            <person name="Patil S."/>
            <person name="Pu L.-L."/>
            <person name="Saada N."/>
            <person name="Tang L."/>
            <person name="Weissenberger G."/>
            <person name="Zhu Y."/>
            <person name="Hemphill L."/>
            <person name="Shang Y."/>
            <person name="Youmans B."/>
            <person name="Ayvaz T."/>
            <person name="Ross M."/>
            <person name="Santibanez J."/>
            <person name="Aqrawi P."/>
            <person name="Gross S."/>
            <person name="Joshi V."/>
            <person name="Fowler G."/>
            <person name="Nazareth L."/>
            <person name="Reid J."/>
            <person name="Worley K."/>
            <person name="Petrosino J."/>
            <person name="Highlander S."/>
            <person name="Gibbs R."/>
        </authorList>
    </citation>
    <scope>NUCLEOTIDE SEQUENCE [LARGE SCALE GENOMIC DNA]</scope>
    <source>
        <strain evidence="1">ATCC 33861</strain>
    </source>
</reference>
<dbReference type="InterPro" id="IPR011466">
    <property type="entry name" value="DUF1572"/>
</dbReference>
<evidence type="ECO:0000313" key="2">
    <source>
        <dbReference type="Proteomes" id="UP000006258"/>
    </source>
</evidence>
<evidence type="ECO:0000313" key="1">
    <source>
        <dbReference type="EMBL" id="EFK58636.1"/>
    </source>
</evidence>
<evidence type="ECO:0008006" key="3">
    <source>
        <dbReference type="Google" id="ProtNLM"/>
    </source>
</evidence>
<dbReference type="GeneID" id="95430033"/>
<dbReference type="AlphaFoldDB" id="D7VK34"/>
<dbReference type="OrthoDB" id="893570at2"/>
<protein>
    <recommendedName>
        <fullName evidence="3">DinB superfamily protein</fullName>
    </recommendedName>
</protein>
<dbReference type="eggNOG" id="COG2318">
    <property type="taxonomic scope" value="Bacteria"/>
</dbReference>
<proteinExistence type="predicted"/>
<dbReference type="Proteomes" id="UP000006258">
    <property type="component" value="Unassembled WGS sequence"/>
</dbReference>
<dbReference type="HOGENOM" id="CLU_1767320_0_0_10"/>
<organism evidence="1 2">
    <name type="scientific">Sphingobacterium spiritivorum ATCC 33861</name>
    <dbReference type="NCBI Taxonomy" id="525373"/>
    <lineage>
        <taxon>Bacteria</taxon>
        <taxon>Pseudomonadati</taxon>
        <taxon>Bacteroidota</taxon>
        <taxon>Sphingobacteriia</taxon>
        <taxon>Sphingobacteriales</taxon>
        <taxon>Sphingobacteriaceae</taxon>
        <taxon>Sphingobacterium</taxon>
    </lineage>
</organism>
<dbReference type="Pfam" id="PF07609">
    <property type="entry name" value="DUF1572"/>
    <property type="match status" value="1"/>
</dbReference>
<dbReference type="InterPro" id="IPR034660">
    <property type="entry name" value="DinB/YfiT-like"/>
</dbReference>
<dbReference type="Gene3D" id="1.20.120.450">
    <property type="entry name" value="dinb family like domain"/>
    <property type="match status" value="1"/>
</dbReference>
<dbReference type="SUPFAM" id="SSF109854">
    <property type="entry name" value="DinB/YfiT-like putative metalloenzymes"/>
    <property type="match status" value="1"/>
</dbReference>
<sequence length="150" mass="17636">MLIDTLQKLFERDLQKLRIEILLYKHEENLWIAEKGIANSAGNLCLHLIGNLNTYIGDEIGKTGYIRHRELEFSLRDIPRAELIRHLDDTITTVRDSLNTLSESDLYKEYPILVFDQKASVMYFLVHLTTHLAYHLGQINYHRRLLDGWD</sequence>
<dbReference type="STRING" id="525373.HMPREF0766_11353"/>
<dbReference type="EMBL" id="ACHA02000005">
    <property type="protein sequence ID" value="EFK58636.1"/>
    <property type="molecule type" value="Genomic_DNA"/>
</dbReference>
<name>D7VK34_SPHSI</name>
<accession>D7VK34</accession>
<gene>
    <name evidence="1" type="ORF">HMPREF0766_11353</name>
</gene>
<comment type="caution">
    <text evidence="1">The sequence shown here is derived from an EMBL/GenBank/DDBJ whole genome shotgun (WGS) entry which is preliminary data.</text>
</comment>
<dbReference type="RefSeq" id="WP_002998887.1">
    <property type="nucleotide sequence ID" value="NZ_GL379772.1"/>
</dbReference>
<keyword evidence="2" id="KW-1185">Reference proteome</keyword>